<comment type="caution">
    <text evidence="10">The sequence shown here is derived from an EMBL/GenBank/DDBJ whole genome shotgun (WGS) entry which is preliminary data.</text>
</comment>
<name>A0AAW2CJU2_9ROSI</name>
<organism evidence="10 11">
    <name type="scientific">Lithocarpus litseifolius</name>
    <dbReference type="NCBI Taxonomy" id="425828"/>
    <lineage>
        <taxon>Eukaryota</taxon>
        <taxon>Viridiplantae</taxon>
        <taxon>Streptophyta</taxon>
        <taxon>Embryophyta</taxon>
        <taxon>Tracheophyta</taxon>
        <taxon>Spermatophyta</taxon>
        <taxon>Magnoliopsida</taxon>
        <taxon>eudicotyledons</taxon>
        <taxon>Gunneridae</taxon>
        <taxon>Pentapetalae</taxon>
        <taxon>rosids</taxon>
        <taxon>fabids</taxon>
        <taxon>Fagales</taxon>
        <taxon>Fagaceae</taxon>
        <taxon>Lithocarpus</taxon>
    </lineage>
</organism>
<feature type="region of interest" description="Disordered" evidence="8">
    <location>
        <begin position="86"/>
        <end position="128"/>
    </location>
</feature>
<dbReference type="Proteomes" id="UP001459277">
    <property type="component" value="Unassembled WGS sequence"/>
</dbReference>
<dbReference type="InterPro" id="IPR012337">
    <property type="entry name" value="RNaseH-like_sf"/>
</dbReference>
<dbReference type="InterPro" id="IPR007021">
    <property type="entry name" value="DUF659"/>
</dbReference>
<keyword evidence="4" id="KW-0862">Zinc</keyword>
<accession>A0AAW2CJU2</accession>
<dbReference type="GO" id="GO:0008270">
    <property type="term" value="F:zinc ion binding"/>
    <property type="evidence" value="ECO:0007669"/>
    <property type="project" value="UniProtKB-KW"/>
</dbReference>
<evidence type="ECO:0000256" key="1">
    <source>
        <dbReference type="ARBA" id="ARBA00004123"/>
    </source>
</evidence>
<dbReference type="GO" id="GO:0003677">
    <property type="term" value="F:DNA binding"/>
    <property type="evidence" value="ECO:0007669"/>
    <property type="project" value="UniProtKB-KW"/>
</dbReference>
<comment type="subcellular location">
    <subcellularLocation>
        <location evidence="1">Nucleus</location>
    </subcellularLocation>
</comment>
<evidence type="ECO:0000313" key="11">
    <source>
        <dbReference type="Proteomes" id="UP001459277"/>
    </source>
</evidence>
<evidence type="ECO:0000256" key="4">
    <source>
        <dbReference type="ARBA" id="ARBA00022833"/>
    </source>
</evidence>
<evidence type="ECO:0000256" key="3">
    <source>
        <dbReference type="ARBA" id="ARBA00022771"/>
    </source>
</evidence>
<feature type="domain" description="BED-type" evidence="9">
    <location>
        <begin position="13"/>
        <end position="75"/>
    </location>
</feature>
<dbReference type="InterPro" id="IPR008906">
    <property type="entry name" value="HATC_C_dom"/>
</dbReference>
<evidence type="ECO:0000256" key="7">
    <source>
        <dbReference type="PROSITE-ProRule" id="PRU00027"/>
    </source>
</evidence>
<gene>
    <name evidence="10" type="ORF">SO802_017919</name>
</gene>
<dbReference type="PROSITE" id="PS50808">
    <property type="entry name" value="ZF_BED"/>
    <property type="match status" value="1"/>
</dbReference>
<proteinExistence type="predicted"/>
<reference evidence="10 11" key="1">
    <citation type="submission" date="2024-01" db="EMBL/GenBank/DDBJ databases">
        <title>A telomere-to-telomere, gap-free genome of sweet tea (Lithocarpus litseifolius).</title>
        <authorList>
            <person name="Zhou J."/>
        </authorList>
    </citation>
    <scope>NUCLEOTIDE SEQUENCE [LARGE SCALE GENOMIC DNA]</scope>
    <source>
        <strain evidence="10">Zhou-2022a</strain>
        <tissue evidence="10">Leaf</tissue>
    </source>
</reference>
<dbReference type="GO" id="GO:0005634">
    <property type="term" value="C:nucleus"/>
    <property type="evidence" value="ECO:0007669"/>
    <property type="project" value="UniProtKB-SubCell"/>
</dbReference>
<dbReference type="GO" id="GO:0046983">
    <property type="term" value="F:protein dimerization activity"/>
    <property type="evidence" value="ECO:0007669"/>
    <property type="project" value="InterPro"/>
</dbReference>
<evidence type="ECO:0000256" key="5">
    <source>
        <dbReference type="ARBA" id="ARBA00023125"/>
    </source>
</evidence>
<evidence type="ECO:0000313" key="10">
    <source>
        <dbReference type="EMBL" id="KAK9998316.1"/>
    </source>
</evidence>
<keyword evidence="11" id="KW-1185">Reference proteome</keyword>
<evidence type="ECO:0000256" key="2">
    <source>
        <dbReference type="ARBA" id="ARBA00022723"/>
    </source>
</evidence>
<dbReference type="InterPro" id="IPR003656">
    <property type="entry name" value="Znf_BED"/>
</dbReference>
<dbReference type="EMBL" id="JAZDWU010000006">
    <property type="protein sequence ID" value="KAK9998316.1"/>
    <property type="molecule type" value="Genomic_DNA"/>
</dbReference>
<dbReference type="SUPFAM" id="SSF53098">
    <property type="entry name" value="Ribonuclease H-like"/>
    <property type="match status" value="1"/>
</dbReference>
<dbReference type="InterPro" id="IPR025836">
    <property type="entry name" value="Zn_knuckle_CX2CX4HX4C"/>
</dbReference>
<keyword evidence="3 7" id="KW-0863">Zinc-finger</keyword>
<dbReference type="PANTHER" id="PTHR32166">
    <property type="entry name" value="OSJNBA0013A04.12 PROTEIN"/>
    <property type="match status" value="1"/>
</dbReference>
<feature type="compositionally biased region" description="Polar residues" evidence="8">
    <location>
        <begin position="102"/>
        <end position="123"/>
    </location>
</feature>
<protein>
    <recommendedName>
        <fullName evidence="9">BED-type domain-containing protein</fullName>
    </recommendedName>
</protein>
<evidence type="ECO:0000256" key="6">
    <source>
        <dbReference type="ARBA" id="ARBA00023242"/>
    </source>
</evidence>
<evidence type="ECO:0000256" key="8">
    <source>
        <dbReference type="SAM" id="MobiDB-lite"/>
    </source>
</evidence>
<keyword evidence="5" id="KW-0238">DNA-binding</keyword>
<dbReference type="Pfam" id="PF14392">
    <property type="entry name" value="zf-CCHC_4"/>
    <property type="match status" value="1"/>
</dbReference>
<keyword evidence="2" id="KW-0479">Metal-binding</keyword>
<evidence type="ECO:0000259" key="9">
    <source>
        <dbReference type="PROSITE" id="PS50808"/>
    </source>
</evidence>
<keyword evidence="6" id="KW-0539">Nucleus</keyword>
<dbReference type="PANTHER" id="PTHR32166:SF81">
    <property type="entry name" value="OS06G0658400 PROTEIN"/>
    <property type="match status" value="1"/>
</dbReference>
<dbReference type="Pfam" id="PF05699">
    <property type="entry name" value="Dimer_Tnp_hAT"/>
    <property type="match status" value="1"/>
</dbReference>
<sequence length="944" mass="108027">MNTEAEKSSETAAIAAPLWKYVTKLEKASVGGGNVAFRCNYCEKTFKGSYSRVKAHLLKLSNFGIQPCAKVGDEYQNEMQKLEDAYEESSRRLKKPKLVSLPTDSPTSPNLGSNESSTTTSHPFFQKKKGVGNSPLERAFNNQCRDQLDSLIARTFYSAGLPFHFAKNPYWIEMIKFAANNNLVGYVPPGYNKLRTTLLQKERSHIEKLLKLVKDTWKENGLSIVSDGWTDVQKRPLINFMATSEKGPLFIKSIDSTKEYKDKHFITDLFLKVIGEVGQQHVVQIITDNASVMKAAGSIVEAEYPHIFWSPCVVHTLNLALRNICAPKNSLQNEVAYNECNWIAQVSDEATFIRIFITNHSMRLAIFNSYSPLKLLAVAETRFASIIIMLKRLFQVAYILRFTGPIYEMLRVADTDAPLLHKVYEMWDSMIENVKKEIYQHEGKEDYEESPFYDVVHNILIERWTKNCTPLHCLAHSLNPKYYTSQWIEEVRGRVAPHKDAEISAERNKCLKIFCPDLEDRKNVSMQFGLFTGFKAYDDDNMDDRWTFDPMLWWSNYGSNLPMLQTLALKLLGQPCSSSSAKRNWSTYGFIHCMRRNRITPKRAEDLVFDVELVILLWFVWGLPFDLINEEAGRDIGSGIGRVVNVDCKAISSDQAHFLRVRVEMPLDKPIRKGAPVISPEGDRVSVAFQYERLLGLCFNCGFLGHEAKASTKEKLKYGSDSPYGDYVDNHVTMVLNCENEINQETEIIGDSLVSVPYLYEQQSLDKTIPLASKVLVESSMNSLSSDQQKHSMPQCGLIDLSFYGNIFTWRNGRPGEAFIQERLDRACATIEGRALFPRSKATHLQASYSDHDLIMLIASVDTQVTGRKKFPKRFEEKWATHPEYNHDVIQKVKDEINALLLQEELFWRQRSRSIWLPTGDKNTKYFHQRASQRQKKSDLRFIG</sequence>
<dbReference type="Pfam" id="PF04937">
    <property type="entry name" value="DUF659"/>
    <property type="match status" value="1"/>
</dbReference>
<dbReference type="AlphaFoldDB" id="A0AAW2CJU2"/>